<dbReference type="GO" id="GO:0005615">
    <property type="term" value="C:extracellular space"/>
    <property type="evidence" value="ECO:0007669"/>
    <property type="project" value="TreeGrafter"/>
</dbReference>
<dbReference type="OrthoDB" id="10065422at2759"/>
<keyword evidence="4" id="KW-0372">Hormone</keyword>
<evidence type="ECO:0008006" key="9">
    <source>
        <dbReference type="Google" id="ProtNLM"/>
    </source>
</evidence>
<evidence type="ECO:0000256" key="2">
    <source>
        <dbReference type="ARBA" id="ARBA00007258"/>
    </source>
</evidence>
<evidence type="ECO:0000256" key="4">
    <source>
        <dbReference type="ARBA" id="ARBA00022702"/>
    </source>
</evidence>
<dbReference type="SUPFAM" id="SSF111423">
    <property type="entry name" value="Resistin"/>
    <property type="match status" value="1"/>
</dbReference>
<reference evidence="7" key="2">
    <citation type="submission" date="2025-09" db="UniProtKB">
        <authorList>
            <consortium name="Ensembl"/>
        </authorList>
    </citation>
    <scope>IDENTIFICATION</scope>
</reference>
<comment type="similarity">
    <text evidence="2">Belongs to the resistin/FIZZ family.</text>
</comment>
<comment type="subcellular location">
    <subcellularLocation>
        <location evidence="1">Secreted</location>
    </subcellularLocation>
</comment>
<dbReference type="Gene3D" id="2.60.40.4230">
    <property type="entry name" value="Resistin head domain"/>
    <property type="match status" value="1"/>
</dbReference>
<dbReference type="Proteomes" id="UP000694559">
    <property type="component" value="Unplaced"/>
</dbReference>
<keyword evidence="3" id="KW-0964">Secreted</keyword>
<keyword evidence="5" id="KW-0732">Signal</keyword>
<name>A0A8C6XJN3_NAJNA</name>
<evidence type="ECO:0000256" key="5">
    <source>
        <dbReference type="ARBA" id="ARBA00022729"/>
    </source>
</evidence>
<evidence type="ECO:0000313" key="8">
    <source>
        <dbReference type="Proteomes" id="UP000694559"/>
    </source>
</evidence>
<evidence type="ECO:0000256" key="1">
    <source>
        <dbReference type="ARBA" id="ARBA00004613"/>
    </source>
</evidence>
<dbReference type="GeneTree" id="ENSGT00960000187251"/>
<dbReference type="InterPro" id="IPR009714">
    <property type="entry name" value="RELM"/>
</dbReference>
<accession>A0A8C6XJN3</accession>
<dbReference type="Pfam" id="PF06954">
    <property type="entry name" value="Resistin"/>
    <property type="match status" value="1"/>
</dbReference>
<keyword evidence="8" id="KW-1185">Reference proteome</keyword>
<organism evidence="7 8">
    <name type="scientific">Naja naja</name>
    <name type="common">Indian cobra</name>
    <dbReference type="NCBI Taxonomy" id="35670"/>
    <lineage>
        <taxon>Eukaryota</taxon>
        <taxon>Metazoa</taxon>
        <taxon>Chordata</taxon>
        <taxon>Craniata</taxon>
        <taxon>Vertebrata</taxon>
        <taxon>Euteleostomi</taxon>
        <taxon>Lepidosauria</taxon>
        <taxon>Squamata</taxon>
        <taxon>Bifurcata</taxon>
        <taxon>Unidentata</taxon>
        <taxon>Episquamata</taxon>
        <taxon>Toxicofera</taxon>
        <taxon>Serpentes</taxon>
        <taxon>Colubroidea</taxon>
        <taxon>Elapidae</taxon>
        <taxon>Elapinae</taxon>
        <taxon>Naja</taxon>
    </lineage>
</organism>
<protein>
    <recommendedName>
        <fullName evidence="9">Resistin</fullName>
    </recommendedName>
</protein>
<evidence type="ECO:0000256" key="6">
    <source>
        <dbReference type="ARBA" id="ARBA00023157"/>
    </source>
</evidence>
<proteinExistence type="inferred from homology"/>
<dbReference type="AlphaFoldDB" id="A0A8C6XJN3"/>
<dbReference type="Ensembl" id="ENSNNAT00000015914.1">
    <property type="protein sequence ID" value="ENSNNAP00000015169.1"/>
    <property type="gene ID" value="ENSNNAG00000010233.1"/>
</dbReference>
<sequence length="66" mass="7115">MPTFHLVCKTVSGQGAFATCPSGYLPTSCVCGMGCASWDIRQNSICNCQCPKIDRTSAWCCKVSFN</sequence>
<dbReference type="InterPro" id="IPR036262">
    <property type="entry name" value="Resistin-like_sf"/>
</dbReference>
<keyword evidence="6" id="KW-1015">Disulfide bond</keyword>
<dbReference type="PANTHER" id="PTHR21101:SF12">
    <property type="entry name" value="RESISTIN"/>
    <property type="match status" value="1"/>
</dbReference>
<evidence type="ECO:0000313" key="7">
    <source>
        <dbReference type="Ensembl" id="ENSNNAP00000015169.1"/>
    </source>
</evidence>
<dbReference type="PANTHER" id="PTHR21101">
    <property type="entry name" value="RESISTIN"/>
    <property type="match status" value="1"/>
</dbReference>
<dbReference type="GO" id="GO:0005179">
    <property type="term" value="F:hormone activity"/>
    <property type="evidence" value="ECO:0007669"/>
    <property type="project" value="UniProtKB-KW"/>
</dbReference>
<reference evidence="7" key="1">
    <citation type="submission" date="2025-08" db="UniProtKB">
        <authorList>
            <consortium name="Ensembl"/>
        </authorList>
    </citation>
    <scope>IDENTIFICATION</scope>
</reference>
<evidence type="ECO:0000256" key="3">
    <source>
        <dbReference type="ARBA" id="ARBA00022525"/>
    </source>
</evidence>
<dbReference type="OMA" id="TCGSWDI"/>